<keyword evidence="2" id="KW-0238">DNA-binding</keyword>
<dbReference type="PROSITE" id="PS01124">
    <property type="entry name" value="HTH_ARAC_FAMILY_2"/>
    <property type="match status" value="1"/>
</dbReference>
<evidence type="ECO:0000256" key="4">
    <source>
        <dbReference type="ARBA" id="ARBA00023163"/>
    </source>
</evidence>
<dbReference type="PANTHER" id="PTHR46796">
    <property type="entry name" value="HTH-TYPE TRANSCRIPTIONAL ACTIVATOR RHAS-RELATED"/>
    <property type="match status" value="1"/>
</dbReference>
<keyword evidence="4" id="KW-0804">Transcription</keyword>
<dbReference type="InterPro" id="IPR037923">
    <property type="entry name" value="HTH-like"/>
</dbReference>
<dbReference type="InterPro" id="IPR020449">
    <property type="entry name" value="Tscrpt_reg_AraC-type_HTH"/>
</dbReference>
<dbReference type="SUPFAM" id="SSF46689">
    <property type="entry name" value="Homeodomain-like"/>
    <property type="match status" value="2"/>
</dbReference>
<dbReference type="SMART" id="SM00342">
    <property type="entry name" value="HTH_ARAC"/>
    <property type="match status" value="1"/>
</dbReference>
<feature type="domain" description="HTH araC/xylS-type" evidence="5">
    <location>
        <begin position="187"/>
        <end position="285"/>
    </location>
</feature>
<evidence type="ECO:0000256" key="3">
    <source>
        <dbReference type="ARBA" id="ARBA00023159"/>
    </source>
</evidence>
<name>A0ABW0I1L2_9BACL</name>
<reference evidence="7" key="1">
    <citation type="journal article" date="2019" name="Int. J. Syst. Evol. Microbiol.">
        <title>The Global Catalogue of Microorganisms (GCM) 10K type strain sequencing project: providing services to taxonomists for standard genome sequencing and annotation.</title>
        <authorList>
            <consortium name="The Broad Institute Genomics Platform"/>
            <consortium name="The Broad Institute Genome Sequencing Center for Infectious Disease"/>
            <person name="Wu L."/>
            <person name="Ma J."/>
        </authorList>
    </citation>
    <scope>NUCLEOTIDE SEQUENCE [LARGE SCALE GENOMIC DNA]</scope>
    <source>
        <strain evidence="7">CGMCC 1.18575</strain>
    </source>
</reference>
<dbReference type="Gene3D" id="1.10.10.60">
    <property type="entry name" value="Homeodomain-like"/>
    <property type="match status" value="2"/>
</dbReference>
<proteinExistence type="predicted"/>
<gene>
    <name evidence="6" type="ORF">ACFPOF_20730</name>
</gene>
<protein>
    <submittedName>
        <fullName evidence="6">AraC family transcriptional regulator</fullName>
    </submittedName>
</protein>
<comment type="caution">
    <text evidence="6">The sequence shown here is derived from an EMBL/GenBank/DDBJ whole genome shotgun (WGS) entry which is preliminary data.</text>
</comment>
<dbReference type="InterPro" id="IPR018062">
    <property type="entry name" value="HTH_AraC-typ_CS"/>
</dbReference>
<keyword evidence="7" id="KW-1185">Reference proteome</keyword>
<dbReference type="PANTHER" id="PTHR46796:SF6">
    <property type="entry name" value="ARAC SUBFAMILY"/>
    <property type="match status" value="1"/>
</dbReference>
<dbReference type="PRINTS" id="PR00032">
    <property type="entry name" value="HTHARAC"/>
</dbReference>
<sequence>MLFNMRDSQPRTIGFQYPDRSVITMRLEGIGWEKAESEAYRWHGMKRGQEGAAIFQYTLSGRGELRIGEEVHSLPKNRAFLRTIPGDHEYYLPAGEPHWEFFFVTVHGDDALRHWRVLERKLGPIFELPPKSVPLEVLSSLYADIAGSSISDPYEISATLYRFVLELHRFADAGSQVRRDDIPEPLVQAVAVIRNRFHEDLSLDELAEASGLTKYHFCRSFQKYFGIKPMQYVRKIRIERAVWLLRHTDMKISVIGEACGFAHSNYFIKTFRSIIGSTPGDYRLKSGLPGFDRMEVELRPDAD</sequence>
<evidence type="ECO:0000256" key="2">
    <source>
        <dbReference type="ARBA" id="ARBA00023125"/>
    </source>
</evidence>
<dbReference type="InterPro" id="IPR009057">
    <property type="entry name" value="Homeodomain-like_sf"/>
</dbReference>
<dbReference type="InterPro" id="IPR003313">
    <property type="entry name" value="AraC-bd"/>
</dbReference>
<accession>A0ABW0I1L2</accession>
<dbReference type="EMBL" id="JBHSMI010000029">
    <property type="protein sequence ID" value="MFC5405172.1"/>
    <property type="molecule type" value="Genomic_DNA"/>
</dbReference>
<dbReference type="RefSeq" id="WP_378136193.1">
    <property type="nucleotide sequence ID" value="NZ_JBHSMI010000029.1"/>
</dbReference>
<evidence type="ECO:0000313" key="7">
    <source>
        <dbReference type="Proteomes" id="UP001596113"/>
    </source>
</evidence>
<keyword evidence="1" id="KW-0805">Transcription regulation</keyword>
<dbReference type="InterPro" id="IPR050204">
    <property type="entry name" value="AraC_XylS_family_regulators"/>
</dbReference>
<dbReference type="Pfam" id="PF12833">
    <property type="entry name" value="HTH_18"/>
    <property type="match status" value="1"/>
</dbReference>
<dbReference type="SUPFAM" id="SSF51215">
    <property type="entry name" value="Regulatory protein AraC"/>
    <property type="match status" value="1"/>
</dbReference>
<evidence type="ECO:0000259" key="5">
    <source>
        <dbReference type="PROSITE" id="PS01124"/>
    </source>
</evidence>
<dbReference type="InterPro" id="IPR018060">
    <property type="entry name" value="HTH_AraC"/>
</dbReference>
<evidence type="ECO:0000256" key="1">
    <source>
        <dbReference type="ARBA" id="ARBA00023015"/>
    </source>
</evidence>
<dbReference type="Pfam" id="PF02311">
    <property type="entry name" value="AraC_binding"/>
    <property type="match status" value="1"/>
</dbReference>
<dbReference type="PROSITE" id="PS00041">
    <property type="entry name" value="HTH_ARAC_FAMILY_1"/>
    <property type="match status" value="1"/>
</dbReference>
<evidence type="ECO:0000313" key="6">
    <source>
        <dbReference type="EMBL" id="MFC5405172.1"/>
    </source>
</evidence>
<keyword evidence="3" id="KW-0010">Activator</keyword>
<organism evidence="6 7">
    <name type="scientific">Cohnella soli</name>
    <dbReference type="NCBI Taxonomy" id="425005"/>
    <lineage>
        <taxon>Bacteria</taxon>
        <taxon>Bacillati</taxon>
        <taxon>Bacillota</taxon>
        <taxon>Bacilli</taxon>
        <taxon>Bacillales</taxon>
        <taxon>Paenibacillaceae</taxon>
        <taxon>Cohnella</taxon>
    </lineage>
</organism>
<dbReference type="Proteomes" id="UP001596113">
    <property type="component" value="Unassembled WGS sequence"/>
</dbReference>